<feature type="compositionally biased region" description="Polar residues" evidence="1">
    <location>
        <begin position="155"/>
        <end position="168"/>
    </location>
</feature>
<feature type="compositionally biased region" description="Basic and acidic residues" evidence="1">
    <location>
        <begin position="751"/>
        <end position="766"/>
    </location>
</feature>
<feature type="region of interest" description="Disordered" evidence="1">
    <location>
        <begin position="79"/>
        <end position="128"/>
    </location>
</feature>
<feature type="compositionally biased region" description="Low complexity" evidence="1">
    <location>
        <begin position="456"/>
        <end position="480"/>
    </location>
</feature>
<dbReference type="RefSeq" id="XP_025347527.1">
    <property type="nucleotide sequence ID" value="XM_025494337.1"/>
</dbReference>
<dbReference type="GeneID" id="37016071"/>
<protein>
    <submittedName>
        <fullName evidence="2">Uncharacterized protein</fullName>
    </submittedName>
</protein>
<keyword evidence="3" id="KW-1185">Reference proteome</keyword>
<feature type="region of interest" description="Disordered" evidence="1">
    <location>
        <begin position="276"/>
        <end position="315"/>
    </location>
</feature>
<dbReference type="EMBL" id="KZ819328">
    <property type="protein sequence ID" value="PWN20367.1"/>
    <property type="molecule type" value="Genomic_DNA"/>
</dbReference>
<feature type="compositionally biased region" description="Low complexity" evidence="1">
    <location>
        <begin position="91"/>
        <end position="107"/>
    </location>
</feature>
<dbReference type="Proteomes" id="UP000245942">
    <property type="component" value="Unassembled WGS sequence"/>
</dbReference>
<feature type="region of interest" description="Disordered" evidence="1">
    <location>
        <begin position="230"/>
        <end position="263"/>
    </location>
</feature>
<reference evidence="2 3" key="1">
    <citation type="journal article" date="2018" name="Mol. Biol. Evol.">
        <title>Broad Genomic Sampling Reveals a Smut Pathogenic Ancestry of the Fungal Clade Ustilaginomycotina.</title>
        <authorList>
            <person name="Kijpornyongpan T."/>
            <person name="Mondo S.J."/>
            <person name="Barry K."/>
            <person name="Sandor L."/>
            <person name="Lee J."/>
            <person name="Lipzen A."/>
            <person name="Pangilinan J."/>
            <person name="LaButti K."/>
            <person name="Hainaut M."/>
            <person name="Henrissat B."/>
            <person name="Grigoriev I.V."/>
            <person name="Spatafora J.W."/>
            <person name="Aime M.C."/>
        </authorList>
    </citation>
    <scope>NUCLEOTIDE SEQUENCE [LARGE SCALE GENOMIC DNA]</scope>
    <source>
        <strain evidence="2 3">MCA 4718</strain>
    </source>
</reference>
<proteinExistence type="predicted"/>
<feature type="compositionally biased region" description="Acidic residues" evidence="1">
    <location>
        <begin position="800"/>
        <end position="809"/>
    </location>
</feature>
<dbReference type="AlphaFoldDB" id="A0A316U534"/>
<sequence length="809" mass="86694">MNGEHMVVVGGRQSPIAGASAGSVVFDRVSGNDVLSQEAILLAIDRLGQRMDTQLSRLAYQVTSMQVVVDQLVDQQRKASRFVHQPDESHQASSSTSWQQQQPQQQHQYDRTGPGNTSPRSSTTNIRRDSEHPFAFDPAADTTQVFQATGASIPISTQGNLHRPSYQNEYPHHHQSSMRGLPAGPEASMAGGSDVPAGYTNSHHQATASNSTNADMNGSRQHLTIEENTQMGGGMSFPASGSGEADVVDRYPSPPDQRPETSYAVTTSVRPFTAVDHSHRPQPAVNHNGQAAGNSELASGHAQSNNGSMDQNGGVNSVEFELQNSAIVPGASTYSAPISNHARGIVPNPRHGMAFSRVSPRQLAVGNGRIPGYSTDESSVPGALEGASSTVSALGGHVHSRSLYTDSVTPSEQPFHPFPSHSHGYSSSSHQHHHQPAPVPQAQSFQNSTSSAPPRGYGSSSNGNGGALPSSHLSESPSSLSRKRQARLSPPQRSSGAAPSPSAASTNDMVAPLRRLKREPTVVSAHHGEFSTSHSPEGAQGGMEGAPVGPMGSYQFWAFTPPQPSESKLRLLPEPQFRTLQAARLDLQRKTGRTMAKLGRLPLKDYLEVSPQEYLHARKTGRAVYNEWLEPLVRMAKQPKDRVKACTNFIEYTHPMLAQCEGSFKARQLLQQIVDNAIDEATNARKKDVAGPGSGHVSSPSGHWSGNPRGPPAGGPRQVESSGGTVWSTASGESDGGGGRSDVGPRGSRPVHNEGRDHEGDERHEEGEEEDNEDDEDGGEDDGDEGEEGPDRKKRRGEREDDEERDELE</sequence>
<evidence type="ECO:0000256" key="1">
    <source>
        <dbReference type="SAM" id="MobiDB-lite"/>
    </source>
</evidence>
<name>A0A316U534_9BASI</name>
<feature type="region of interest" description="Disordered" evidence="1">
    <location>
        <begin position="685"/>
        <end position="809"/>
    </location>
</feature>
<feature type="region of interest" description="Disordered" evidence="1">
    <location>
        <begin position="155"/>
        <end position="217"/>
    </location>
</feature>
<feature type="compositionally biased region" description="Polar residues" evidence="1">
    <location>
        <begin position="199"/>
        <end position="217"/>
    </location>
</feature>
<feature type="region of interest" description="Disordered" evidence="1">
    <location>
        <begin position="522"/>
        <end position="544"/>
    </location>
</feature>
<feature type="compositionally biased region" description="Acidic residues" evidence="1">
    <location>
        <begin position="767"/>
        <end position="788"/>
    </location>
</feature>
<gene>
    <name evidence="2" type="ORF">BCV69DRAFT_299499</name>
</gene>
<organism evidence="2 3">
    <name type="scientific">Pseudomicrostroma glucosiphilum</name>
    <dbReference type="NCBI Taxonomy" id="1684307"/>
    <lineage>
        <taxon>Eukaryota</taxon>
        <taxon>Fungi</taxon>
        <taxon>Dikarya</taxon>
        <taxon>Basidiomycota</taxon>
        <taxon>Ustilaginomycotina</taxon>
        <taxon>Exobasidiomycetes</taxon>
        <taxon>Microstromatales</taxon>
        <taxon>Microstromatales incertae sedis</taxon>
        <taxon>Pseudomicrostroma</taxon>
    </lineage>
</organism>
<feature type="region of interest" description="Disordered" evidence="1">
    <location>
        <begin position="404"/>
        <end position="509"/>
    </location>
</feature>
<accession>A0A316U534</accession>
<dbReference type="OrthoDB" id="3366521at2759"/>
<feature type="compositionally biased region" description="Low complexity" evidence="1">
    <location>
        <begin position="695"/>
        <end position="708"/>
    </location>
</feature>
<evidence type="ECO:0000313" key="3">
    <source>
        <dbReference type="Proteomes" id="UP000245942"/>
    </source>
</evidence>
<feature type="compositionally biased region" description="Polar residues" evidence="1">
    <location>
        <begin position="719"/>
        <end position="730"/>
    </location>
</feature>
<evidence type="ECO:0000313" key="2">
    <source>
        <dbReference type="EMBL" id="PWN20367.1"/>
    </source>
</evidence>
<feature type="compositionally biased region" description="Polar residues" evidence="1">
    <location>
        <begin position="114"/>
        <end position="125"/>
    </location>
</feature>
<feature type="compositionally biased region" description="Low complexity" evidence="1">
    <location>
        <begin position="410"/>
        <end position="429"/>
    </location>
</feature>
<feature type="compositionally biased region" description="Polar residues" evidence="1">
    <location>
        <begin position="285"/>
        <end position="315"/>
    </location>
</feature>
<dbReference type="STRING" id="1684307.A0A316U534"/>
<feature type="compositionally biased region" description="Low complexity" evidence="1">
    <location>
        <begin position="489"/>
        <end position="505"/>
    </location>
</feature>